<proteinExistence type="inferred from homology"/>
<keyword evidence="13" id="KW-1185">Reference proteome</keyword>
<dbReference type="EC" id="5.3.4.1" evidence="5"/>
<dbReference type="PANTHER" id="PTHR18929">
    <property type="entry name" value="PROTEIN DISULFIDE ISOMERASE"/>
    <property type="match status" value="1"/>
</dbReference>
<dbReference type="GO" id="GO:0006457">
    <property type="term" value="P:protein folding"/>
    <property type="evidence" value="ECO:0007669"/>
    <property type="project" value="TreeGrafter"/>
</dbReference>
<keyword evidence="7 12" id="KW-0413">Isomerase</keyword>
<dbReference type="AlphaFoldDB" id="A0A8H4JWA4"/>
<dbReference type="Pfam" id="PF00085">
    <property type="entry name" value="Thioredoxin"/>
    <property type="match status" value="1"/>
</dbReference>
<keyword evidence="10" id="KW-0732">Signal</keyword>
<sequence length="90" mass="9909">MHYNRIVACGLVAGLVSYATAKPDVTQLTSNTFDDFILSNNLVLTKFFAQWCGHCKALAPECEQAATSLLDKNIKLAKVDCDEEPDICKK</sequence>
<evidence type="ECO:0000256" key="10">
    <source>
        <dbReference type="SAM" id="SignalP"/>
    </source>
</evidence>
<dbReference type="GO" id="GO:0005788">
    <property type="term" value="C:endoplasmic reticulum lumen"/>
    <property type="evidence" value="ECO:0007669"/>
    <property type="project" value="UniProtKB-SubCell"/>
</dbReference>
<evidence type="ECO:0000256" key="9">
    <source>
        <dbReference type="ARBA" id="ARBA00039846"/>
    </source>
</evidence>
<comment type="subcellular location">
    <subcellularLocation>
        <location evidence="3">Endoplasmic reticulum lumen</location>
    </subcellularLocation>
</comment>
<dbReference type="InterPro" id="IPR013766">
    <property type="entry name" value="Thioredoxin_domain"/>
</dbReference>
<reference evidence="12 13" key="1">
    <citation type="submission" date="2020-01" db="EMBL/GenBank/DDBJ databases">
        <title>Identification and distribution of gene clusters putatively required for synthesis of sphingolipid metabolism inhibitors in phylogenetically diverse species of the filamentous fungus Fusarium.</title>
        <authorList>
            <person name="Kim H.-S."/>
            <person name="Busman M."/>
            <person name="Brown D.W."/>
            <person name="Divon H."/>
            <person name="Uhlig S."/>
            <person name="Proctor R.H."/>
        </authorList>
    </citation>
    <scope>NUCLEOTIDE SEQUENCE [LARGE SCALE GENOMIC DNA]</scope>
    <source>
        <strain evidence="12 13">NRRL 20459</strain>
    </source>
</reference>
<dbReference type="Gene3D" id="3.40.30.10">
    <property type="entry name" value="Glutaredoxin"/>
    <property type="match status" value="1"/>
</dbReference>
<dbReference type="GO" id="GO:0034976">
    <property type="term" value="P:response to endoplasmic reticulum stress"/>
    <property type="evidence" value="ECO:0007669"/>
    <property type="project" value="TreeGrafter"/>
</dbReference>
<evidence type="ECO:0000313" key="13">
    <source>
        <dbReference type="Proteomes" id="UP000554235"/>
    </source>
</evidence>
<organism evidence="12 13">
    <name type="scientific">Fusarium albosuccineum</name>
    <dbReference type="NCBI Taxonomy" id="1237068"/>
    <lineage>
        <taxon>Eukaryota</taxon>
        <taxon>Fungi</taxon>
        <taxon>Dikarya</taxon>
        <taxon>Ascomycota</taxon>
        <taxon>Pezizomycotina</taxon>
        <taxon>Sordariomycetes</taxon>
        <taxon>Hypocreomycetidae</taxon>
        <taxon>Hypocreales</taxon>
        <taxon>Nectriaceae</taxon>
        <taxon>Fusarium</taxon>
        <taxon>Fusarium decemcellulare species complex</taxon>
    </lineage>
</organism>
<keyword evidence="8" id="KW-0676">Redox-active center</keyword>
<evidence type="ECO:0000259" key="11">
    <source>
        <dbReference type="PROSITE" id="PS51352"/>
    </source>
</evidence>
<dbReference type="CDD" id="cd02961">
    <property type="entry name" value="PDI_a_family"/>
    <property type="match status" value="1"/>
</dbReference>
<name>A0A8H4JWA4_9HYPO</name>
<dbReference type="GO" id="GO:0003756">
    <property type="term" value="F:protein disulfide isomerase activity"/>
    <property type="evidence" value="ECO:0007669"/>
    <property type="project" value="UniProtKB-EC"/>
</dbReference>
<comment type="similarity">
    <text evidence="4">Belongs to the protein disulfide isomerase family.</text>
</comment>
<evidence type="ECO:0000256" key="6">
    <source>
        <dbReference type="ARBA" id="ARBA00022824"/>
    </source>
</evidence>
<comment type="catalytic activity">
    <reaction evidence="1">
        <text>Catalyzes the rearrangement of -S-S- bonds in proteins.</text>
        <dbReference type="EC" id="5.3.4.1"/>
    </reaction>
</comment>
<feature type="domain" description="Thioredoxin" evidence="11">
    <location>
        <begin position="7"/>
        <end position="90"/>
    </location>
</feature>
<evidence type="ECO:0000256" key="7">
    <source>
        <dbReference type="ARBA" id="ARBA00023235"/>
    </source>
</evidence>
<dbReference type="SUPFAM" id="SSF52833">
    <property type="entry name" value="Thioredoxin-like"/>
    <property type="match status" value="1"/>
</dbReference>
<comment type="caution">
    <text evidence="12">The sequence shown here is derived from an EMBL/GenBank/DDBJ whole genome shotgun (WGS) entry which is preliminary data.</text>
</comment>
<evidence type="ECO:0000256" key="5">
    <source>
        <dbReference type="ARBA" id="ARBA00012723"/>
    </source>
</evidence>
<dbReference type="PANTHER" id="PTHR18929:SF132">
    <property type="entry name" value="PROTEIN DISULFIDE-ISOMERASE A3"/>
    <property type="match status" value="1"/>
</dbReference>
<dbReference type="Proteomes" id="UP000554235">
    <property type="component" value="Unassembled WGS sequence"/>
</dbReference>
<evidence type="ECO:0000256" key="1">
    <source>
        <dbReference type="ARBA" id="ARBA00001182"/>
    </source>
</evidence>
<dbReference type="PROSITE" id="PS51352">
    <property type="entry name" value="THIOREDOXIN_2"/>
    <property type="match status" value="1"/>
</dbReference>
<keyword evidence="6" id="KW-0256">Endoplasmic reticulum</keyword>
<gene>
    <name evidence="12" type="ORF">FALBO_17350</name>
</gene>
<protein>
    <recommendedName>
        <fullName evidence="9">Protein disulfide-isomerase</fullName>
        <ecNumber evidence="5">5.3.4.1</ecNumber>
    </recommendedName>
</protein>
<evidence type="ECO:0000256" key="3">
    <source>
        <dbReference type="ARBA" id="ARBA00004319"/>
    </source>
</evidence>
<comment type="function">
    <text evidence="2">Participates in the folding of proteins containing disulfide bonds, may be involved in glycosylation, prolyl hydroxylation and triglyceride transfer.</text>
</comment>
<evidence type="ECO:0000313" key="12">
    <source>
        <dbReference type="EMBL" id="KAF4440215.1"/>
    </source>
</evidence>
<dbReference type="InterPro" id="IPR036249">
    <property type="entry name" value="Thioredoxin-like_sf"/>
</dbReference>
<dbReference type="OrthoDB" id="427280at2759"/>
<evidence type="ECO:0000256" key="8">
    <source>
        <dbReference type="ARBA" id="ARBA00023284"/>
    </source>
</evidence>
<feature type="signal peptide" evidence="10">
    <location>
        <begin position="1"/>
        <end position="21"/>
    </location>
</feature>
<feature type="chain" id="PRO_5034889051" description="Protein disulfide-isomerase" evidence="10">
    <location>
        <begin position="22"/>
        <end position="90"/>
    </location>
</feature>
<accession>A0A8H4JWA4</accession>
<feature type="non-terminal residue" evidence="12">
    <location>
        <position position="90"/>
    </location>
</feature>
<evidence type="ECO:0000256" key="4">
    <source>
        <dbReference type="ARBA" id="ARBA00006347"/>
    </source>
</evidence>
<evidence type="ECO:0000256" key="2">
    <source>
        <dbReference type="ARBA" id="ARBA00002692"/>
    </source>
</evidence>
<dbReference type="EMBL" id="JAADYS010003895">
    <property type="protein sequence ID" value="KAF4440215.1"/>
    <property type="molecule type" value="Genomic_DNA"/>
</dbReference>